<reference evidence="2 3" key="1">
    <citation type="submission" date="2018-05" db="EMBL/GenBank/DDBJ databases">
        <title>The Hungate 1000. A catalogue of reference genomes from the rumen microbiome.</title>
        <authorList>
            <person name="Kelly W."/>
        </authorList>
    </citation>
    <scope>NUCLEOTIDE SEQUENCE [LARGE SCALE GENOMIC DNA]</scope>
    <source>
        <strain evidence="2 3">NLAE-zl-C242</strain>
    </source>
</reference>
<dbReference type="PANTHER" id="PTHR47099">
    <property type="entry name" value="METHYLCOBAMIDE:COM METHYLTRANSFERASE MTBA"/>
    <property type="match status" value="1"/>
</dbReference>
<protein>
    <submittedName>
        <fullName evidence="2">Uroporphyrinogen decarboxylase</fullName>
    </submittedName>
</protein>
<accession>A0A2Y9BKZ0</accession>
<dbReference type="EMBL" id="QGDL01000024">
    <property type="protein sequence ID" value="PWJ19054.1"/>
    <property type="molecule type" value="Genomic_DNA"/>
</dbReference>
<comment type="caution">
    <text evidence="2">The sequence shown here is derived from an EMBL/GenBank/DDBJ whole genome shotgun (WGS) entry which is preliminary data.</text>
</comment>
<evidence type="ECO:0000313" key="2">
    <source>
        <dbReference type="EMBL" id="PWJ19054.1"/>
    </source>
</evidence>
<dbReference type="Pfam" id="PF01208">
    <property type="entry name" value="URO-D"/>
    <property type="match status" value="1"/>
</dbReference>
<feature type="domain" description="Uroporphyrinogen decarboxylase (URO-D)" evidence="1">
    <location>
        <begin position="11"/>
        <end position="345"/>
    </location>
</feature>
<keyword evidence="3" id="KW-1185">Reference proteome</keyword>
<evidence type="ECO:0000259" key="1">
    <source>
        <dbReference type="Pfam" id="PF01208"/>
    </source>
</evidence>
<dbReference type="SUPFAM" id="SSF51726">
    <property type="entry name" value="UROD/MetE-like"/>
    <property type="match status" value="1"/>
</dbReference>
<dbReference type="OrthoDB" id="9815759at2"/>
<dbReference type="InterPro" id="IPR038071">
    <property type="entry name" value="UROD/MetE-like_sf"/>
</dbReference>
<dbReference type="GO" id="GO:0006779">
    <property type="term" value="P:porphyrin-containing compound biosynthetic process"/>
    <property type="evidence" value="ECO:0007669"/>
    <property type="project" value="InterPro"/>
</dbReference>
<name>A0A2Y9BKZ0_9FIRM</name>
<dbReference type="InterPro" id="IPR052024">
    <property type="entry name" value="Methanogen_methyltrans"/>
</dbReference>
<proteinExistence type="predicted"/>
<dbReference type="RefSeq" id="WP_109733916.1">
    <property type="nucleotide sequence ID" value="NZ_BAAACK010000028.1"/>
</dbReference>
<organism evidence="2 3">
    <name type="scientific">Faecalicatena orotica</name>
    <dbReference type="NCBI Taxonomy" id="1544"/>
    <lineage>
        <taxon>Bacteria</taxon>
        <taxon>Bacillati</taxon>
        <taxon>Bacillota</taxon>
        <taxon>Clostridia</taxon>
        <taxon>Lachnospirales</taxon>
        <taxon>Lachnospiraceae</taxon>
        <taxon>Faecalicatena</taxon>
    </lineage>
</organism>
<dbReference type="Gene3D" id="3.20.20.210">
    <property type="match status" value="1"/>
</dbReference>
<sequence length="354" mass="40672">MFEPDYRNIVNCAWNKEAERLPLYEHNVAPDKIGEITGVDMLSLFEGDEKDIHEFFRVYCNFFKEHGYDVVTFESCIGKIMPGAGALGDSRVIPVIQNEDDFQAYPWDEIEEYYFREYGKYFQALRDEMPEGMKAIGGVGNGIFECVQDLTGYQGLCYISADDEELYQELFRKVGETNLRIWKRFMKEYGDIYCVLRFGDDMGYKSSTLLSTDDIRNLILPQYKPIVDLVHSYKKPFLLHSCGKIFDVMEDLIEKVGIDAKHSNEDQIAPFPVWVEKYGNRIGNFGGADVDVVCNYSKPELKEYILDVIAKSKNHGGFAFGTGNSIPSYVPSDSYLNMIEIVREYRGDFKSNTL</sequence>
<dbReference type="GO" id="GO:0004853">
    <property type="term" value="F:uroporphyrinogen decarboxylase activity"/>
    <property type="evidence" value="ECO:0007669"/>
    <property type="project" value="InterPro"/>
</dbReference>
<evidence type="ECO:0000313" key="3">
    <source>
        <dbReference type="Proteomes" id="UP000245845"/>
    </source>
</evidence>
<dbReference type="PANTHER" id="PTHR47099:SF1">
    <property type="entry name" value="METHYLCOBAMIDE:COM METHYLTRANSFERASE MTBA"/>
    <property type="match status" value="1"/>
</dbReference>
<gene>
    <name evidence="2" type="ORF">A8806_12416</name>
</gene>
<dbReference type="InterPro" id="IPR000257">
    <property type="entry name" value="Uroporphyrinogen_deCOase"/>
</dbReference>
<dbReference type="Proteomes" id="UP000245845">
    <property type="component" value="Unassembled WGS sequence"/>
</dbReference>
<dbReference type="AlphaFoldDB" id="A0A2Y9BKZ0"/>